<dbReference type="AlphaFoldDB" id="A0AA38H3U3"/>
<feature type="region of interest" description="Disordered" evidence="2">
    <location>
        <begin position="378"/>
        <end position="417"/>
    </location>
</feature>
<protein>
    <recommendedName>
        <fullName evidence="3">Zn(2)-C6 fungal-type domain-containing protein</fullName>
    </recommendedName>
</protein>
<feature type="region of interest" description="Disordered" evidence="2">
    <location>
        <begin position="228"/>
        <end position="362"/>
    </location>
</feature>
<sequence>MAINNLSPRLRHLLIQSHSGTSEVVMPQPVISSPSDTLRSLSPDPAYLPLRGKIPPPLTLPPLSFFEPGMEPTPTSSIFNLLNTLSVDSPPATARSVSPLHRSELPSTAALERSPSTPMSAPLSTAGSAPFFARQHRPSVDNPIPTLRPDMYRRHSGQPYDINPATNRIIYREFDFNPGGSRVPISRTTKACNACRSRKVRCDAGGQSGETGTCSRCREAGVECSYTGAQKKRGPCPGLARPGMGARRQSGQPIPGNTPPELSPDSRSSYGFPLPQNEQSHAQLPPIPQHGLQSALPPIPSVHSQPPPQSNYQVHQGWTSAQPRPLYLPTSPTSLARRPATATASQTGRKPSFVSWHPPDIEERPGVFEQEYSMQAQERGVTMPGMQQGDWRDSERVYRTSTGGSTSAFGGDGRSLPPLSVALRRTSFYEPR</sequence>
<dbReference type="GO" id="GO:0000981">
    <property type="term" value="F:DNA-binding transcription factor activity, RNA polymerase II-specific"/>
    <property type="evidence" value="ECO:0007669"/>
    <property type="project" value="InterPro"/>
</dbReference>
<dbReference type="PROSITE" id="PS00463">
    <property type="entry name" value="ZN2_CY6_FUNGAL_1"/>
    <property type="match status" value="1"/>
</dbReference>
<dbReference type="PANTHER" id="PTHR31668:SF30">
    <property type="entry name" value="ZN(II)2CYS6 TRANSCRIPTION FACTOR (EUROFUNG)"/>
    <property type="match status" value="1"/>
</dbReference>
<dbReference type="GO" id="GO:0008270">
    <property type="term" value="F:zinc ion binding"/>
    <property type="evidence" value="ECO:0007669"/>
    <property type="project" value="InterPro"/>
</dbReference>
<accession>A0AA38H3U3</accession>
<feature type="compositionally biased region" description="Pro residues" evidence="2">
    <location>
        <begin position="297"/>
        <end position="309"/>
    </location>
</feature>
<comment type="caution">
    <text evidence="4">The sequence shown here is derived from an EMBL/GenBank/DDBJ whole genome shotgun (WGS) entry which is preliminary data.</text>
</comment>
<gene>
    <name evidence="4" type="ORF">MKK02DRAFT_38186</name>
</gene>
<dbReference type="CDD" id="cd00067">
    <property type="entry name" value="GAL4"/>
    <property type="match status" value="1"/>
</dbReference>
<dbReference type="SMART" id="SM00066">
    <property type="entry name" value="GAL4"/>
    <property type="match status" value="1"/>
</dbReference>
<feature type="compositionally biased region" description="Polar residues" evidence="2">
    <location>
        <begin position="311"/>
        <end position="322"/>
    </location>
</feature>
<evidence type="ECO:0000313" key="4">
    <source>
        <dbReference type="EMBL" id="KAI9633531.1"/>
    </source>
</evidence>
<feature type="compositionally biased region" description="Low complexity" evidence="2">
    <location>
        <begin position="400"/>
        <end position="409"/>
    </location>
</feature>
<evidence type="ECO:0000256" key="2">
    <source>
        <dbReference type="SAM" id="MobiDB-lite"/>
    </source>
</evidence>
<dbReference type="InterPro" id="IPR050797">
    <property type="entry name" value="Carb_Metab_Trans_Reg"/>
</dbReference>
<dbReference type="RefSeq" id="XP_052943308.1">
    <property type="nucleotide sequence ID" value="XM_053089979.1"/>
</dbReference>
<evidence type="ECO:0000259" key="3">
    <source>
        <dbReference type="PROSITE" id="PS50048"/>
    </source>
</evidence>
<proteinExistence type="predicted"/>
<dbReference type="Gene3D" id="4.10.240.10">
    <property type="entry name" value="Zn(2)-C6 fungal-type DNA-binding domain"/>
    <property type="match status" value="1"/>
</dbReference>
<keyword evidence="1" id="KW-0539">Nucleus</keyword>
<dbReference type="Proteomes" id="UP001164286">
    <property type="component" value="Unassembled WGS sequence"/>
</dbReference>
<name>A0AA38H3U3_9TREE</name>
<dbReference type="SUPFAM" id="SSF57701">
    <property type="entry name" value="Zn2/Cys6 DNA-binding domain"/>
    <property type="match status" value="1"/>
</dbReference>
<feature type="region of interest" description="Disordered" evidence="2">
    <location>
        <begin position="90"/>
        <end position="124"/>
    </location>
</feature>
<keyword evidence="5" id="KW-1185">Reference proteome</keyword>
<organism evidence="4 5">
    <name type="scientific">Dioszegia hungarica</name>
    <dbReference type="NCBI Taxonomy" id="4972"/>
    <lineage>
        <taxon>Eukaryota</taxon>
        <taxon>Fungi</taxon>
        <taxon>Dikarya</taxon>
        <taxon>Basidiomycota</taxon>
        <taxon>Agaricomycotina</taxon>
        <taxon>Tremellomycetes</taxon>
        <taxon>Tremellales</taxon>
        <taxon>Bulleribasidiaceae</taxon>
        <taxon>Dioszegia</taxon>
    </lineage>
</organism>
<reference evidence="4" key="1">
    <citation type="journal article" date="2022" name="G3 (Bethesda)">
        <title>High quality genome of the basidiomycete yeast Dioszegia hungarica PDD-24b-2 isolated from cloud water.</title>
        <authorList>
            <person name="Jarrige D."/>
            <person name="Haridas S."/>
            <person name="Bleykasten-Grosshans C."/>
            <person name="Joly M."/>
            <person name="Nadalig T."/>
            <person name="Sancelme M."/>
            <person name="Vuilleumier S."/>
            <person name="Grigoriev I.V."/>
            <person name="Amato P."/>
            <person name="Bringel F."/>
        </authorList>
    </citation>
    <scope>NUCLEOTIDE SEQUENCE</scope>
    <source>
        <strain evidence="4">PDD-24b-2</strain>
    </source>
</reference>
<evidence type="ECO:0000256" key="1">
    <source>
        <dbReference type="ARBA" id="ARBA00023242"/>
    </source>
</evidence>
<feature type="domain" description="Zn(2)-C6 fungal-type" evidence="3">
    <location>
        <begin position="191"/>
        <end position="226"/>
    </location>
</feature>
<dbReference type="PANTHER" id="PTHR31668">
    <property type="entry name" value="GLUCOSE TRANSPORT TRANSCRIPTION REGULATOR RGT1-RELATED-RELATED"/>
    <property type="match status" value="1"/>
</dbReference>
<dbReference type="EMBL" id="JAKWFO010000008">
    <property type="protein sequence ID" value="KAI9633531.1"/>
    <property type="molecule type" value="Genomic_DNA"/>
</dbReference>
<dbReference type="InterPro" id="IPR036864">
    <property type="entry name" value="Zn2-C6_fun-type_DNA-bd_sf"/>
</dbReference>
<dbReference type="InterPro" id="IPR001138">
    <property type="entry name" value="Zn2Cys6_DnaBD"/>
</dbReference>
<feature type="compositionally biased region" description="Polar residues" evidence="2">
    <location>
        <begin position="114"/>
        <end position="124"/>
    </location>
</feature>
<dbReference type="Pfam" id="PF00172">
    <property type="entry name" value="Zn_clus"/>
    <property type="match status" value="1"/>
</dbReference>
<evidence type="ECO:0000313" key="5">
    <source>
        <dbReference type="Proteomes" id="UP001164286"/>
    </source>
</evidence>
<dbReference type="GeneID" id="77729184"/>
<dbReference type="PROSITE" id="PS50048">
    <property type="entry name" value="ZN2_CY6_FUNGAL_2"/>
    <property type="match status" value="1"/>
</dbReference>